<dbReference type="Proteomes" id="UP000380217">
    <property type="component" value="Unassembled WGS sequence"/>
</dbReference>
<accession>A0A564TRR2</accession>
<dbReference type="RefSeq" id="WP_154864948.1">
    <property type="nucleotide sequence ID" value="NZ_CABHNJ010000033.1"/>
</dbReference>
<organism evidence="1 2">
    <name type="scientific">Streptococcus vestibularis</name>
    <dbReference type="NCBI Taxonomy" id="1343"/>
    <lineage>
        <taxon>Bacteria</taxon>
        <taxon>Bacillati</taxon>
        <taxon>Bacillota</taxon>
        <taxon>Bacilli</taxon>
        <taxon>Lactobacillales</taxon>
        <taxon>Streptococcaceae</taxon>
        <taxon>Streptococcus</taxon>
    </lineage>
</organism>
<dbReference type="EMBL" id="CABHNJ010000033">
    <property type="protein sequence ID" value="VUX09949.1"/>
    <property type="molecule type" value="Genomic_DNA"/>
</dbReference>
<sequence length="172" mass="20328">MKRDEAVQKLVTVGHLSMAHAEDLYDSIIPKPVVKQYVADWYEEIKGEFYLNLHYLAWDMFENLDEDACEPKKALEDDLTRWYRKNKNAITTLVNMHQFGYEVEKEKRYTVRFKGLCDKNIYLTANLFRNFWKIKEDIDGCEGTVHTRKELEDAGFGWVFDCPGVEVEEVDE</sequence>
<protein>
    <recommendedName>
        <fullName evidence="3">DUF1642 domain-containing protein</fullName>
    </recommendedName>
</protein>
<dbReference type="AlphaFoldDB" id="A0A564TRR2"/>
<evidence type="ECO:0000313" key="2">
    <source>
        <dbReference type="Proteomes" id="UP000380217"/>
    </source>
</evidence>
<dbReference type="InterPro" id="IPR012865">
    <property type="entry name" value="DUF1642"/>
</dbReference>
<name>A0A564TRR2_STRVE</name>
<dbReference type="Pfam" id="PF07852">
    <property type="entry name" value="DUF1642"/>
    <property type="match status" value="1"/>
</dbReference>
<evidence type="ECO:0000313" key="1">
    <source>
        <dbReference type="EMBL" id="VUX09949.1"/>
    </source>
</evidence>
<proteinExistence type="predicted"/>
<reference evidence="1 2" key="1">
    <citation type="submission" date="2019-07" db="EMBL/GenBank/DDBJ databases">
        <authorList>
            <person name="Hibberd C M."/>
            <person name="Gehrig L. J."/>
            <person name="Chang H.-W."/>
            <person name="Venkatesh S."/>
        </authorList>
    </citation>
    <scope>NUCLEOTIDE SEQUENCE [LARGE SCALE GENOMIC DNA]</scope>
    <source>
        <strain evidence="1">Streptococcus_salivarius_SS_Bg39</strain>
    </source>
</reference>
<gene>
    <name evidence="1" type="ORF">SSSS39_00152</name>
</gene>
<evidence type="ECO:0008006" key="3">
    <source>
        <dbReference type="Google" id="ProtNLM"/>
    </source>
</evidence>